<keyword evidence="2" id="KW-1185">Reference proteome</keyword>
<dbReference type="Ensembl" id="ENSMNET00000022228.1">
    <property type="protein sequence ID" value="ENSMNEP00000004377.1"/>
    <property type="gene ID" value="ENSMNEG00000020347.1"/>
</dbReference>
<dbReference type="OMA" id="EQNGEFF"/>
<protein>
    <submittedName>
        <fullName evidence="1">Uncharacterized protein</fullName>
    </submittedName>
</protein>
<sequence>MAAAKVALTKRADPTELTTTFLKYASTEKNREFFMSPNDFITPYLNIFGESQPNPKMVELLSGVVVCGLLIGPGCP</sequence>
<evidence type="ECO:0000313" key="1">
    <source>
        <dbReference type="Ensembl" id="ENSMNEP00000004377.1"/>
    </source>
</evidence>
<name>A0A2K6AZ00_MACNE</name>
<dbReference type="GeneTree" id="ENSGT00900000142763"/>
<dbReference type="AlphaFoldDB" id="A0A2K6AZ00"/>
<evidence type="ECO:0000313" key="2">
    <source>
        <dbReference type="Proteomes" id="UP000233120"/>
    </source>
</evidence>
<accession>A0A2K6AZ00</accession>
<proteinExistence type="predicted"/>
<dbReference type="Proteomes" id="UP000233120">
    <property type="component" value="Unassembled WGS sequence"/>
</dbReference>
<reference evidence="1" key="2">
    <citation type="submission" date="2025-09" db="UniProtKB">
        <authorList>
            <consortium name="Ensembl"/>
        </authorList>
    </citation>
    <scope>IDENTIFICATION</scope>
</reference>
<reference evidence="1" key="1">
    <citation type="submission" date="2025-08" db="UniProtKB">
        <authorList>
            <consortium name="Ensembl"/>
        </authorList>
    </citation>
    <scope>IDENTIFICATION</scope>
</reference>
<dbReference type="Bgee" id="ENSMNEG00000020347">
    <property type="expression patterns" value="Expressed in thymus and 11 other cell types or tissues"/>
</dbReference>
<dbReference type="STRING" id="9545.ENSMNEP00000004377"/>
<organism evidence="1 2">
    <name type="scientific">Macaca nemestrina</name>
    <name type="common">Pig-tailed macaque</name>
    <dbReference type="NCBI Taxonomy" id="9545"/>
    <lineage>
        <taxon>Eukaryota</taxon>
        <taxon>Metazoa</taxon>
        <taxon>Chordata</taxon>
        <taxon>Craniata</taxon>
        <taxon>Vertebrata</taxon>
        <taxon>Euteleostomi</taxon>
        <taxon>Mammalia</taxon>
        <taxon>Eutheria</taxon>
        <taxon>Euarchontoglires</taxon>
        <taxon>Primates</taxon>
        <taxon>Haplorrhini</taxon>
        <taxon>Catarrhini</taxon>
        <taxon>Cercopithecidae</taxon>
        <taxon>Cercopithecinae</taxon>
        <taxon>Macaca</taxon>
    </lineage>
</organism>